<dbReference type="GO" id="GO:0016829">
    <property type="term" value="F:lyase activity"/>
    <property type="evidence" value="ECO:0007669"/>
    <property type="project" value="UniProtKB-KW"/>
</dbReference>
<dbReference type="GO" id="GO:0051191">
    <property type="term" value="P:prosthetic group biosynthetic process"/>
    <property type="evidence" value="ECO:0007669"/>
    <property type="project" value="InterPro"/>
</dbReference>
<keyword evidence="2 5" id="KW-0808">Transferase</keyword>
<organism evidence="5 6">
    <name type="scientific">Ruoffia tabacinasalis</name>
    <dbReference type="NCBI Taxonomy" id="87458"/>
    <lineage>
        <taxon>Bacteria</taxon>
        <taxon>Bacillati</taxon>
        <taxon>Bacillota</taxon>
        <taxon>Bacilli</taxon>
        <taxon>Lactobacillales</taxon>
        <taxon>Aerococcaceae</taxon>
        <taxon>Ruoffia</taxon>
    </lineage>
</organism>
<dbReference type="Proteomes" id="UP000306420">
    <property type="component" value="Unassembled WGS sequence"/>
</dbReference>
<evidence type="ECO:0000256" key="2">
    <source>
        <dbReference type="ARBA" id="ARBA00022679"/>
    </source>
</evidence>
<dbReference type="InterPro" id="IPR005551">
    <property type="entry name" value="CitX"/>
</dbReference>
<keyword evidence="5" id="KW-0456">Lyase</keyword>
<accession>A0A5R9EF99</accession>
<comment type="catalytic activity">
    <reaction evidence="4">
        <text>apo-[citrate lyase ACP] + 2'-(5''-triphospho-alpha-D-ribosyl)-3'-dephospho-CoA = holo-[citrate lyase ACP] + diphosphate</text>
        <dbReference type="Rhea" id="RHEA:16333"/>
        <dbReference type="Rhea" id="RHEA-COMP:10157"/>
        <dbReference type="Rhea" id="RHEA-COMP:10158"/>
        <dbReference type="ChEBI" id="CHEBI:29999"/>
        <dbReference type="ChEBI" id="CHEBI:33019"/>
        <dbReference type="ChEBI" id="CHEBI:61378"/>
        <dbReference type="ChEBI" id="CHEBI:82683"/>
        <dbReference type="EC" id="2.7.7.61"/>
    </reaction>
</comment>
<dbReference type="OrthoDB" id="3196716at2"/>
<dbReference type="AlphaFoldDB" id="A0A5R9EF99"/>
<reference evidence="5 6" key="1">
    <citation type="submission" date="2019-05" db="EMBL/GenBank/DDBJ databases">
        <title>The metagenome of a microbial culture collection derived from dairy environment covers the genomic content of the human microbiome.</title>
        <authorList>
            <person name="Roder T."/>
            <person name="Wuthrich D."/>
            <person name="Sattari Z."/>
            <person name="Von Ah U."/>
            <person name="Bar C."/>
            <person name="Ronchi F."/>
            <person name="Macpherson A.J."/>
            <person name="Ganal-Vonarburg S.C."/>
            <person name="Bruggmann R."/>
            <person name="Vergeres G."/>
        </authorList>
    </citation>
    <scope>NUCLEOTIDE SEQUENCE [LARGE SCALE GENOMIC DNA]</scope>
    <source>
        <strain evidence="5 6">FAM 24227</strain>
    </source>
</reference>
<evidence type="ECO:0000313" key="6">
    <source>
        <dbReference type="Proteomes" id="UP000306420"/>
    </source>
</evidence>
<evidence type="ECO:0000313" key="5">
    <source>
        <dbReference type="EMBL" id="TLQ48981.1"/>
    </source>
</evidence>
<comment type="caution">
    <text evidence="5">The sequence shown here is derived from an EMBL/GenBank/DDBJ whole genome shotgun (WGS) entry which is preliminary data.</text>
</comment>
<protein>
    <recommendedName>
        <fullName evidence="1">citrate lyase holo-[acyl-carrier protein] synthase</fullName>
        <ecNumber evidence="1">2.7.7.61</ecNumber>
    </recommendedName>
</protein>
<dbReference type="EC" id="2.7.7.61" evidence="1"/>
<evidence type="ECO:0000256" key="4">
    <source>
        <dbReference type="ARBA" id="ARBA00048574"/>
    </source>
</evidence>
<gene>
    <name evidence="5" type="primary">citX</name>
    <name evidence="5" type="ORF">FEZ33_02805</name>
</gene>
<dbReference type="Pfam" id="PF03802">
    <property type="entry name" value="CitX"/>
    <property type="match status" value="1"/>
</dbReference>
<dbReference type="NCBIfam" id="TIGR03124">
    <property type="entry name" value="citrate_citX"/>
    <property type="match status" value="1"/>
</dbReference>
<dbReference type="EMBL" id="VBSP01000005">
    <property type="protein sequence ID" value="TLQ48981.1"/>
    <property type="molecule type" value="Genomic_DNA"/>
</dbReference>
<sequence>MFAMYKDEVFNGPEVSLMEMLDAREKRAFRQTQIINQHSPGSLLSVTLNIPGDIKTSLYLVGVFEEMLTEIKAMLDDVTVQFSEVLNLPTGPEAYFFVDIDSIELKKRMVALEEMHSKGRVFDLDVVKLEDGKLSSLKREEVGVGKRQCYICDRPAKECARSRKHSIEESQEAIAKILLG</sequence>
<dbReference type="GO" id="GO:0050519">
    <property type="term" value="F:holo-citrate lyase synthase activity"/>
    <property type="evidence" value="ECO:0007669"/>
    <property type="project" value="UniProtKB-EC"/>
</dbReference>
<proteinExistence type="predicted"/>
<keyword evidence="3 5" id="KW-0548">Nucleotidyltransferase</keyword>
<evidence type="ECO:0000256" key="3">
    <source>
        <dbReference type="ARBA" id="ARBA00022695"/>
    </source>
</evidence>
<name>A0A5R9EF99_9LACT</name>
<dbReference type="NCBIfam" id="NF002383">
    <property type="entry name" value="PRK01392.1"/>
    <property type="match status" value="1"/>
</dbReference>
<evidence type="ECO:0000256" key="1">
    <source>
        <dbReference type="ARBA" id="ARBA00012524"/>
    </source>
</evidence>